<organism evidence="2 3">
    <name type="scientific">Podospora didyma</name>
    <dbReference type="NCBI Taxonomy" id="330526"/>
    <lineage>
        <taxon>Eukaryota</taxon>
        <taxon>Fungi</taxon>
        <taxon>Dikarya</taxon>
        <taxon>Ascomycota</taxon>
        <taxon>Pezizomycotina</taxon>
        <taxon>Sordariomycetes</taxon>
        <taxon>Sordariomycetidae</taxon>
        <taxon>Sordariales</taxon>
        <taxon>Podosporaceae</taxon>
        <taxon>Podospora</taxon>
    </lineage>
</organism>
<comment type="caution">
    <text evidence="2">The sequence shown here is derived from an EMBL/GenBank/DDBJ whole genome shotgun (WGS) entry which is preliminary data.</text>
</comment>
<evidence type="ECO:0000313" key="2">
    <source>
        <dbReference type="EMBL" id="KAK3374885.1"/>
    </source>
</evidence>
<dbReference type="Proteomes" id="UP001285441">
    <property type="component" value="Unassembled WGS sequence"/>
</dbReference>
<dbReference type="AlphaFoldDB" id="A0AAE0KFD1"/>
<proteinExistence type="predicted"/>
<reference evidence="2" key="1">
    <citation type="journal article" date="2023" name="Mol. Phylogenet. Evol.">
        <title>Genome-scale phylogeny and comparative genomics of the fungal order Sordariales.</title>
        <authorList>
            <person name="Hensen N."/>
            <person name="Bonometti L."/>
            <person name="Westerberg I."/>
            <person name="Brannstrom I.O."/>
            <person name="Guillou S."/>
            <person name="Cros-Aarteil S."/>
            <person name="Calhoun S."/>
            <person name="Haridas S."/>
            <person name="Kuo A."/>
            <person name="Mondo S."/>
            <person name="Pangilinan J."/>
            <person name="Riley R."/>
            <person name="LaButti K."/>
            <person name="Andreopoulos B."/>
            <person name="Lipzen A."/>
            <person name="Chen C."/>
            <person name="Yan M."/>
            <person name="Daum C."/>
            <person name="Ng V."/>
            <person name="Clum A."/>
            <person name="Steindorff A."/>
            <person name="Ohm R.A."/>
            <person name="Martin F."/>
            <person name="Silar P."/>
            <person name="Natvig D.O."/>
            <person name="Lalanne C."/>
            <person name="Gautier V."/>
            <person name="Ament-Velasquez S.L."/>
            <person name="Kruys A."/>
            <person name="Hutchinson M.I."/>
            <person name="Powell A.J."/>
            <person name="Barry K."/>
            <person name="Miller A.N."/>
            <person name="Grigoriev I.V."/>
            <person name="Debuchy R."/>
            <person name="Gladieux P."/>
            <person name="Hiltunen Thoren M."/>
            <person name="Johannesson H."/>
        </authorList>
    </citation>
    <scope>NUCLEOTIDE SEQUENCE</scope>
    <source>
        <strain evidence="2">CBS 232.78</strain>
    </source>
</reference>
<protein>
    <submittedName>
        <fullName evidence="2">Uncharacterized protein</fullName>
    </submittedName>
</protein>
<evidence type="ECO:0000256" key="1">
    <source>
        <dbReference type="SAM" id="MobiDB-lite"/>
    </source>
</evidence>
<feature type="compositionally biased region" description="Low complexity" evidence="1">
    <location>
        <begin position="123"/>
        <end position="139"/>
    </location>
</feature>
<reference evidence="2" key="2">
    <citation type="submission" date="2023-06" db="EMBL/GenBank/DDBJ databases">
        <authorList>
            <consortium name="Lawrence Berkeley National Laboratory"/>
            <person name="Haridas S."/>
            <person name="Hensen N."/>
            <person name="Bonometti L."/>
            <person name="Westerberg I."/>
            <person name="Brannstrom I.O."/>
            <person name="Guillou S."/>
            <person name="Cros-Aarteil S."/>
            <person name="Calhoun S."/>
            <person name="Kuo A."/>
            <person name="Mondo S."/>
            <person name="Pangilinan J."/>
            <person name="Riley R."/>
            <person name="LaButti K."/>
            <person name="Andreopoulos B."/>
            <person name="Lipzen A."/>
            <person name="Chen C."/>
            <person name="Yanf M."/>
            <person name="Daum C."/>
            <person name="Ng V."/>
            <person name="Clum A."/>
            <person name="Steindorff A."/>
            <person name="Ohm R."/>
            <person name="Martin F."/>
            <person name="Silar P."/>
            <person name="Natvig D."/>
            <person name="Lalanne C."/>
            <person name="Gautier V."/>
            <person name="Ament-velasquez S.L."/>
            <person name="Kruys A."/>
            <person name="Hutchinson M.I."/>
            <person name="Powell A.J."/>
            <person name="Barry K."/>
            <person name="Miller A.N."/>
            <person name="Grigoriev I.V."/>
            <person name="Debuchy R."/>
            <person name="Gladieux P."/>
            <person name="Thoren M.H."/>
            <person name="Johannesson H."/>
        </authorList>
    </citation>
    <scope>NUCLEOTIDE SEQUENCE</scope>
    <source>
        <strain evidence="2">CBS 232.78</strain>
    </source>
</reference>
<feature type="region of interest" description="Disordered" evidence="1">
    <location>
        <begin position="123"/>
        <end position="192"/>
    </location>
</feature>
<feature type="compositionally biased region" description="Polar residues" evidence="1">
    <location>
        <begin position="140"/>
        <end position="151"/>
    </location>
</feature>
<sequence>MSQSNGMQLSPTPLRNVVNGLNQGTFMSNAQQMMASYNAANNGPGMATSPGAGLSMPAMPAGSPRSVINPQNMPAVTARLREFENHYRLKHPTFTQEHITRLATEHLSRLIVQSQQAMNAAAGGAGVAQQQQQQQQQQQPMNGMTTTTSPHQYAQLLRAQQQAQQQQAASQQQAMQHQRQPSGSATPAPTGK</sequence>
<dbReference type="EMBL" id="JAULSW010000007">
    <property type="protein sequence ID" value="KAK3374885.1"/>
    <property type="molecule type" value="Genomic_DNA"/>
</dbReference>
<evidence type="ECO:0000313" key="3">
    <source>
        <dbReference type="Proteomes" id="UP001285441"/>
    </source>
</evidence>
<gene>
    <name evidence="2" type="ORF">B0H63DRAFT_481189</name>
</gene>
<feature type="compositionally biased region" description="Low complexity" evidence="1">
    <location>
        <begin position="152"/>
        <end position="180"/>
    </location>
</feature>
<name>A0AAE0KFD1_9PEZI</name>
<accession>A0AAE0KFD1</accession>
<feature type="compositionally biased region" description="Polar residues" evidence="1">
    <location>
        <begin position="181"/>
        <end position="192"/>
    </location>
</feature>
<keyword evidence="3" id="KW-1185">Reference proteome</keyword>